<evidence type="ECO:0000313" key="1">
    <source>
        <dbReference type="EMBL" id="MBO3743855.1"/>
    </source>
</evidence>
<name>A0ABS3UZ41_9ACTN</name>
<keyword evidence="1" id="KW-0808">Transferase</keyword>
<dbReference type="GO" id="GO:0016301">
    <property type="term" value="F:kinase activity"/>
    <property type="evidence" value="ECO:0007669"/>
    <property type="project" value="UniProtKB-KW"/>
</dbReference>
<reference evidence="1 2" key="1">
    <citation type="submission" date="2021-03" db="EMBL/GenBank/DDBJ databases">
        <title>Actinoplanes flavus sp. nov., a novel actinomycete isolated from Coconut Palm rhizosphere soil.</title>
        <authorList>
            <person name="Luo X."/>
        </authorList>
    </citation>
    <scope>NUCLEOTIDE SEQUENCE [LARGE SCALE GENOMIC DNA]</scope>
    <source>
        <strain evidence="1 2">NEAU-H7</strain>
    </source>
</reference>
<sequence length="193" mass="21784">MGVDGVDGAGKTVFADELATEVRGRGRPVVRVSIDDFHHVRAVRHRQGRDSPRGFWEDSYNYERFRRDVLEPFGPDGSRLYRAAAHDLATDEVLDGEPCAADPGTVLIVDGLFLHRDELVPVWDLSIFLDVPFEETARRMAGRDGTSPDPDHPGMRRYVEGQRLYFAACAPRDRATILIDNRDFAAPRIVHER</sequence>
<comment type="caution">
    <text evidence="1">The sequence shown here is derived from an EMBL/GenBank/DDBJ whole genome shotgun (WGS) entry which is preliminary data.</text>
</comment>
<proteinExistence type="predicted"/>
<accession>A0ABS3UZ41</accession>
<gene>
    <name evidence="1" type="ORF">J5X75_40795</name>
</gene>
<protein>
    <submittedName>
        <fullName evidence="1">Uridine kinase</fullName>
    </submittedName>
</protein>
<keyword evidence="2" id="KW-1185">Reference proteome</keyword>
<keyword evidence="1" id="KW-0418">Kinase</keyword>
<dbReference type="SUPFAM" id="SSF52540">
    <property type="entry name" value="P-loop containing nucleoside triphosphate hydrolases"/>
    <property type="match status" value="1"/>
</dbReference>
<dbReference type="Gene3D" id="3.40.50.300">
    <property type="entry name" value="P-loop containing nucleotide triphosphate hydrolases"/>
    <property type="match status" value="1"/>
</dbReference>
<dbReference type="EMBL" id="JAGFNS010000046">
    <property type="protein sequence ID" value="MBO3743855.1"/>
    <property type="molecule type" value="Genomic_DNA"/>
</dbReference>
<dbReference type="Proteomes" id="UP000679690">
    <property type="component" value="Unassembled WGS sequence"/>
</dbReference>
<evidence type="ECO:0000313" key="2">
    <source>
        <dbReference type="Proteomes" id="UP000679690"/>
    </source>
</evidence>
<organism evidence="1 2">
    <name type="scientific">Actinoplanes flavus</name>
    <dbReference type="NCBI Taxonomy" id="2820290"/>
    <lineage>
        <taxon>Bacteria</taxon>
        <taxon>Bacillati</taxon>
        <taxon>Actinomycetota</taxon>
        <taxon>Actinomycetes</taxon>
        <taxon>Micromonosporales</taxon>
        <taxon>Micromonosporaceae</taxon>
        <taxon>Actinoplanes</taxon>
    </lineage>
</organism>
<dbReference type="InterPro" id="IPR027417">
    <property type="entry name" value="P-loop_NTPase"/>
</dbReference>